<dbReference type="EMBL" id="SBJO01000075">
    <property type="protein sequence ID" value="KAF9763440.1"/>
    <property type="molecule type" value="Genomic_DNA"/>
</dbReference>
<evidence type="ECO:0000259" key="11">
    <source>
        <dbReference type="PROSITE" id="PS50011"/>
    </source>
</evidence>
<dbReference type="GO" id="GO:0005737">
    <property type="term" value="C:cytoplasm"/>
    <property type="evidence" value="ECO:0007669"/>
    <property type="project" value="TreeGrafter"/>
</dbReference>
<feature type="binding site" evidence="9">
    <location>
        <position position="68"/>
    </location>
    <ligand>
        <name>ATP</name>
        <dbReference type="ChEBI" id="CHEBI:30616"/>
    </ligand>
</feature>
<dbReference type="PROSITE" id="PS00108">
    <property type="entry name" value="PROTEIN_KINASE_ST"/>
    <property type="match status" value="1"/>
</dbReference>
<keyword evidence="3 10" id="KW-0723">Serine/threonine-protein kinase</keyword>
<dbReference type="InterPro" id="IPR017441">
    <property type="entry name" value="Protein_kinase_ATP_BS"/>
</dbReference>
<dbReference type="GO" id="GO:0007165">
    <property type="term" value="P:signal transduction"/>
    <property type="evidence" value="ECO:0007669"/>
    <property type="project" value="TreeGrafter"/>
</dbReference>
<dbReference type="GO" id="GO:0030154">
    <property type="term" value="P:cell differentiation"/>
    <property type="evidence" value="ECO:0007669"/>
    <property type="project" value="TreeGrafter"/>
</dbReference>
<dbReference type="GO" id="GO:0005634">
    <property type="term" value="C:nucleus"/>
    <property type="evidence" value="ECO:0007669"/>
    <property type="project" value="UniProtKB-SubCell"/>
</dbReference>
<evidence type="ECO:0000256" key="5">
    <source>
        <dbReference type="ARBA" id="ARBA00022741"/>
    </source>
</evidence>
<evidence type="ECO:0000313" key="12">
    <source>
        <dbReference type="EMBL" id="KAF9763440.1"/>
    </source>
</evidence>
<dbReference type="SMART" id="SM00220">
    <property type="entry name" value="S_TKc"/>
    <property type="match status" value="1"/>
</dbReference>
<keyword evidence="5 9" id="KW-0547">Nucleotide-binding</keyword>
<evidence type="ECO:0000256" key="6">
    <source>
        <dbReference type="ARBA" id="ARBA00022777"/>
    </source>
</evidence>
<dbReference type="PANTHER" id="PTHR24057">
    <property type="entry name" value="GLYCOGEN SYNTHASE KINASE-3 ALPHA"/>
    <property type="match status" value="1"/>
</dbReference>
<dbReference type="PROSITE" id="PS50011">
    <property type="entry name" value="PROTEIN_KINASE_DOM"/>
    <property type="match status" value="1"/>
</dbReference>
<dbReference type="Pfam" id="PF00069">
    <property type="entry name" value="Pkinase"/>
    <property type="match status" value="1"/>
</dbReference>
<sequence length="315" mass="36419">MATLSQKKLENSIVQIKSKWSSTHSEEVYDRDNRLIELSFNYCSIIGRGSFGVVIKVVDTSSKVYALKRVFQDNRYYNRELDLLMSISHTHIVDMKYYYFSDECVKGKFLNIIMDYHPVNLEDCITKKTLFDLSTIKKYFYQILKALEYLHSKNICHRDIKPSNILVDEDDNIKLCDFGSAKIIKEECPNVSYICSRYYRAPENLLGKENYSTKIDIWSVGCVMAELGTHTPLFKATSSAGTLCKIRSILKITEADYLELGWKKSVNIEARGIRDFLKEAFKDSDIAELIEKALIFSPSKRYSAKDILKSNLFKK</sequence>
<proteinExistence type="inferred from homology"/>
<comment type="caution">
    <text evidence="12">The sequence shown here is derived from an EMBL/GenBank/DDBJ whole genome shotgun (WGS) entry which is preliminary data.</text>
</comment>
<dbReference type="PROSITE" id="PS00107">
    <property type="entry name" value="PROTEIN_KINASE_ATP"/>
    <property type="match status" value="1"/>
</dbReference>
<evidence type="ECO:0000256" key="1">
    <source>
        <dbReference type="ARBA" id="ARBA00004123"/>
    </source>
</evidence>
<keyword evidence="13" id="KW-1185">Reference proteome</keyword>
<evidence type="ECO:0000256" key="10">
    <source>
        <dbReference type="RuleBase" id="RU000304"/>
    </source>
</evidence>
<reference evidence="12 13" key="1">
    <citation type="journal article" date="2020" name="Genome Biol. Evol.">
        <title>Comparative genomics of strictly vertically transmitted, feminizing microsporidia endosymbionts of amphipod crustaceans.</title>
        <authorList>
            <person name="Cormier A."/>
            <person name="Chebbi M.A."/>
            <person name="Giraud I."/>
            <person name="Wattier R."/>
            <person name="Teixeira M."/>
            <person name="Gilbert C."/>
            <person name="Rigaud T."/>
            <person name="Cordaux R."/>
        </authorList>
    </citation>
    <scope>NUCLEOTIDE SEQUENCE [LARGE SCALE GENOMIC DNA]</scope>
    <source>
        <strain evidence="12 13">Ou3-Ou53</strain>
    </source>
</reference>
<dbReference type="SUPFAM" id="SSF56112">
    <property type="entry name" value="Protein kinase-like (PK-like)"/>
    <property type="match status" value="1"/>
</dbReference>
<dbReference type="InterPro" id="IPR011009">
    <property type="entry name" value="Kinase-like_dom_sf"/>
</dbReference>
<organism evidence="12 13">
    <name type="scientific">Nosema granulosis</name>
    <dbReference type="NCBI Taxonomy" id="83296"/>
    <lineage>
        <taxon>Eukaryota</taxon>
        <taxon>Fungi</taxon>
        <taxon>Fungi incertae sedis</taxon>
        <taxon>Microsporidia</taxon>
        <taxon>Nosematidae</taxon>
        <taxon>Nosema</taxon>
    </lineage>
</organism>
<keyword evidence="6 12" id="KW-0418">Kinase</keyword>
<name>A0A9P6GYU9_9MICR</name>
<keyword evidence="8" id="KW-0539">Nucleus</keyword>
<evidence type="ECO:0000256" key="2">
    <source>
        <dbReference type="ARBA" id="ARBA00005527"/>
    </source>
</evidence>
<dbReference type="AlphaFoldDB" id="A0A9P6GYU9"/>
<evidence type="ECO:0000256" key="3">
    <source>
        <dbReference type="ARBA" id="ARBA00022527"/>
    </source>
</evidence>
<dbReference type="InterPro" id="IPR000719">
    <property type="entry name" value="Prot_kinase_dom"/>
</dbReference>
<dbReference type="Gene3D" id="3.30.200.20">
    <property type="entry name" value="Phosphorylase Kinase, domain 1"/>
    <property type="match status" value="1"/>
</dbReference>
<evidence type="ECO:0000256" key="9">
    <source>
        <dbReference type="PROSITE-ProRule" id="PRU10141"/>
    </source>
</evidence>
<keyword evidence="4" id="KW-0808">Transferase</keyword>
<accession>A0A9P6GYU9</accession>
<evidence type="ECO:0000313" key="13">
    <source>
        <dbReference type="Proteomes" id="UP000740883"/>
    </source>
</evidence>
<dbReference type="Gene3D" id="1.10.510.10">
    <property type="entry name" value="Transferase(Phosphotransferase) domain 1"/>
    <property type="match status" value="1"/>
</dbReference>
<protein>
    <submittedName>
        <fullName evidence="12">Serine/threonine-protein kinase MRK1 like protein</fullName>
    </submittedName>
</protein>
<evidence type="ECO:0000256" key="8">
    <source>
        <dbReference type="ARBA" id="ARBA00023242"/>
    </source>
</evidence>
<evidence type="ECO:0000256" key="4">
    <source>
        <dbReference type="ARBA" id="ARBA00022679"/>
    </source>
</evidence>
<evidence type="ECO:0000256" key="7">
    <source>
        <dbReference type="ARBA" id="ARBA00022840"/>
    </source>
</evidence>
<feature type="domain" description="Protein kinase" evidence="11">
    <location>
        <begin position="40"/>
        <end position="313"/>
    </location>
</feature>
<gene>
    <name evidence="12" type="primary">MRK1</name>
    <name evidence="12" type="ORF">NGRA_1273</name>
</gene>
<dbReference type="GO" id="GO:0005524">
    <property type="term" value="F:ATP binding"/>
    <property type="evidence" value="ECO:0007669"/>
    <property type="project" value="UniProtKB-UniRule"/>
</dbReference>
<dbReference type="FunFam" id="1.10.510.10:FF:000624">
    <property type="entry name" value="Mitogen-activated protein kinase"/>
    <property type="match status" value="1"/>
</dbReference>
<dbReference type="InterPro" id="IPR050591">
    <property type="entry name" value="GSK-3"/>
</dbReference>
<comment type="similarity">
    <text evidence="2">Belongs to the protein kinase superfamily. CMGC Ser/Thr protein kinase family. GSK-3 subfamily.</text>
</comment>
<dbReference type="InterPro" id="IPR008271">
    <property type="entry name" value="Ser/Thr_kinase_AS"/>
</dbReference>
<comment type="subcellular location">
    <subcellularLocation>
        <location evidence="1">Nucleus</location>
    </subcellularLocation>
</comment>
<keyword evidence="7 9" id="KW-0067">ATP-binding</keyword>
<dbReference type="GO" id="GO:0004674">
    <property type="term" value="F:protein serine/threonine kinase activity"/>
    <property type="evidence" value="ECO:0007669"/>
    <property type="project" value="UniProtKB-KW"/>
</dbReference>
<dbReference type="OrthoDB" id="272141at2759"/>
<dbReference type="Proteomes" id="UP000740883">
    <property type="component" value="Unassembled WGS sequence"/>
</dbReference>
<dbReference type="PANTHER" id="PTHR24057:SF0">
    <property type="entry name" value="PROTEIN KINASE SHAGGY-RELATED"/>
    <property type="match status" value="1"/>
</dbReference>